<dbReference type="InterPro" id="IPR029026">
    <property type="entry name" value="tRNA_m1G_MTases_N"/>
</dbReference>
<dbReference type="GO" id="GO:0032259">
    <property type="term" value="P:methylation"/>
    <property type="evidence" value="ECO:0007669"/>
    <property type="project" value="UniProtKB-KW"/>
</dbReference>
<name>A0A934TYZ5_9FIRM</name>
<dbReference type="GO" id="GO:0005737">
    <property type="term" value="C:cytoplasm"/>
    <property type="evidence" value="ECO:0007669"/>
    <property type="project" value="UniProtKB-ARBA"/>
</dbReference>
<dbReference type="Gene3D" id="3.40.1280.10">
    <property type="match status" value="1"/>
</dbReference>
<accession>A0A934TYZ5</accession>
<protein>
    <submittedName>
        <fullName evidence="5">RNA methyltransferase</fullName>
    </submittedName>
</protein>
<evidence type="ECO:0000313" key="5">
    <source>
        <dbReference type="EMBL" id="MBK6088001.1"/>
    </source>
</evidence>
<dbReference type="InterPro" id="IPR029064">
    <property type="entry name" value="Ribosomal_eL30-like_sf"/>
</dbReference>
<dbReference type="EMBL" id="JAEQMG010000048">
    <property type="protein sequence ID" value="MBK6088001.1"/>
    <property type="molecule type" value="Genomic_DNA"/>
</dbReference>
<comment type="similarity">
    <text evidence="1">Belongs to the class IV-like SAM-binding methyltransferase superfamily. RNA methyltransferase TrmH family.</text>
</comment>
<organism evidence="5 6">
    <name type="scientific">Ruminococcus difficilis</name>
    <dbReference type="NCBI Taxonomy" id="2763069"/>
    <lineage>
        <taxon>Bacteria</taxon>
        <taxon>Bacillati</taxon>
        <taxon>Bacillota</taxon>
        <taxon>Clostridia</taxon>
        <taxon>Eubacteriales</taxon>
        <taxon>Oscillospiraceae</taxon>
        <taxon>Ruminococcus</taxon>
    </lineage>
</organism>
<dbReference type="GO" id="GO:0008173">
    <property type="term" value="F:RNA methyltransferase activity"/>
    <property type="evidence" value="ECO:0007669"/>
    <property type="project" value="InterPro"/>
</dbReference>
<dbReference type="SMART" id="SM00967">
    <property type="entry name" value="SpoU_sub_bind"/>
    <property type="match status" value="1"/>
</dbReference>
<dbReference type="SUPFAM" id="SSF55315">
    <property type="entry name" value="L30e-like"/>
    <property type="match status" value="1"/>
</dbReference>
<dbReference type="GO" id="GO:0006396">
    <property type="term" value="P:RNA processing"/>
    <property type="evidence" value="ECO:0007669"/>
    <property type="project" value="InterPro"/>
</dbReference>
<evidence type="ECO:0000256" key="3">
    <source>
        <dbReference type="ARBA" id="ARBA00022679"/>
    </source>
</evidence>
<keyword evidence="6" id="KW-1185">Reference proteome</keyword>
<dbReference type="PANTHER" id="PTHR43191:SF2">
    <property type="entry name" value="RRNA METHYLTRANSFERASE 3, MITOCHONDRIAL"/>
    <property type="match status" value="1"/>
</dbReference>
<dbReference type="Proteomes" id="UP000633365">
    <property type="component" value="Unassembled WGS sequence"/>
</dbReference>
<dbReference type="InterPro" id="IPR001537">
    <property type="entry name" value="SpoU_MeTrfase"/>
</dbReference>
<dbReference type="InterPro" id="IPR029028">
    <property type="entry name" value="Alpha/beta_knot_MTases"/>
</dbReference>
<evidence type="ECO:0000256" key="2">
    <source>
        <dbReference type="ARBA" id="ARBA00022603"/>
    </source>
</evidence>
<dbReference type="PANTHER" id="PTHR43191">
    <property type="entry name" value="RRNA METHYLTRANSFERASE 3"/>
    <property type="match status" value="1"/>
</dbReference>
<keyword evidence="2 5" id="KW-0489">Methyltransferase</keyword>
<dbReference type="InterPro" id="IPR053888">
    <property type="entry name" value="MRM3-like_sub_bind"/>
</dbReference>
<dbReference type="AlphaFoldDB" id="A0A934TYZ5"/>
<evidence type="ECO:0000313" key="6">
    <source>
        <dbReference type="Proteomes" id="UP000633365"/>
    </source>
</evidence>
<evidence type="ECO:0000256" key="1">
    <source>
        <dbReference type="ARBA" id="ARBA00007228"/>
    </source>
</evidence>
<proteinExistence type="inferred from homology"/>
<dbReference type="Pfam" id="PF22435">
    <property type="entry name" value="MRM3-like_sub_bind"/>
    <property type="match status" value="1"/>
</dbReference>
<evidence type="ECO:0000259" key="4">
    <source>
        <dbReference type="SMART" id="SM00967"/>
    </source>
</evidence>
<comment type="caution">
    <text evidence="5">The sequence shown here is derived from an EMBL/GenBank/DDBJ whole genome shotgun (WGS) entry which is preliminary data.</text>
</comment>
<gene>
    <name evidence="5" type="ORF">JKK62_04935</name>
</gene>
<dbReference type="Pfam" id="PF00588">
    <property type="entry name" value="SpoU_methylase"/>
    <property type="match status" value="1"/>
</dbReference>
<dbReference type="InterPro" id="IPR013123">
    <property type="entry name" value="SpoU_subst-bd"/>
</dbReference>
<sequence>MEQISSKENKRIKTIKKLLSSASFRRKEGVFVAEGLRLCGDAIKSGAEIVSAFFSESFYAKNASFVQDTASITDQTFLLKDNIFSAVSDTKTPQGVLFIIKTLDKTIDFDKIKNNGKVLALETVQDPVNLGTILRTAEALGVDAVVLTRDCCDIYAPKVARGSMGAVFRLSFHITDDLPGLIGRFNAFGTTYAAVLDENSVSLNDCSFEGAVLAVVGNEGNGITPKTIEACTHRLYIPMRGDAESLNVSAAASIILWEMKK</sequence>
<dbReference type="Gene3D" id="3.30.1330.30">
    <property type="match status" value="1"/>
</dbReference>
<dbReference type="SUPFAM" id="SSF75217">
    <property type="entry name" value="alpha/beta knot"/>
    <property type="match status" value="1"/>
</dbReference>
<feature type="domain" description="RNA 2-O ribose methyltransferase substrate binding" evidence="4">
    <location>
        <begin position="32"/>
        <end position="106"/>
    </location>
</feature>
<dbReference type="RefSeq" id="WP_186832994.1">
    <property type="nucleotide sequence ID" value="NZ_JAEQMG010000048.1"/>
</dbReference>
<reference evidence="5" key="1">
    <citation type="submission" date="2021-01" db="EMBL/GenBank/DDBJ databases">
        <title>Genome public.</title>
        <authorList>
            <person name="Liu C."/>
            <person name="Sun Q."/>
        </authorList>
    </citation>
    <scope>NUCLEOTIDE SEQUENCE</scope>
    <source>
        <strain evidence="5">M6</strain>
    </source>
</reference>
<dbReference type="GO" id="GO:0003723">
    <property type="term" value="F:RNA binding"/>
    <property type="evidence" value="ECO:0007669"/>
    <property type="project" value="InterPro"/>
</dbReference>
<dbReference type="InterPro" id="IPR051259">
    <property type="entry name" value="rRNA_Methyltransferase"/>
</dbReference>
<keyword evidence="3" id="KW-0808">Transferase</keyword>
<dbReference type="CDD" id="cd18095">
    <property type="entry name" value="SpoU-like_rRNA-MTase"/>
    <property type="match status" value="1"/>
</dbReference>